<keyword evidence="1" id="KW-0472">Membrane</keyword>
<reference evidence="2 3" key="1">
    <citation type="submission" date="2015-06" db="EMBL/GenBank/DDBJ databases">
        <title>Draft genome assembly of filamentous brackish cyanobacterium Limnoraphis robusta strain CS-951.</title>
        <authorList>
            <person name="Willis A."/>
            <person name="Parks M."/>
            <person name="Burford M.A."/>
        </authorList>
    </citation>
    <scope>NUCLEOTIDE SEQUENCE [LARGE SCALE GENOMIC DNA]</scope>
    <source>
        <strain evidence="2 3">CS-951</strain>
    </source>
</reference>
<dbReference type="Proteomes" id="UP000033607">
    <property type="component" value="Unassembled WGS sequence"/>
</dbReference>
<dbReference type="EMBL" id="LATL02000061">
    <property type="protein sequence ID" value="KKD35120.1"/>
    <property type="molecule type" value="Genomic_DNA"/>
</dbReference>
<evidence type="ECO:0000313" key="2">
    <source>
        <dbReference type="EMBL" id="KKD35120.1"/>
    </source>
</evidence>
<dbReference type="AlphaFoldDB" id="A0A0F5YAA4"/>
<organism evidence="2 3">
    <name type="scientific">Limnoraphis robusta CS-951</name>
    <dbReference type="NCBI Taxonomy" id="1637645"/>
    <lineage>
        <taxon>Bacteria</taxon>
        <taxon>Bacillati</taxon>
        <taxon>Cyanobacteriota</taxon>
        <taxon>Cyanophyceae</taxon>
        <taxon>Oscillatoriophycideae</taxon>
        <taxon>Oscillatoriales</taxon>
        <taxon>Sirenicapillariaceae</taxon>
        <taxon>Limnoraphis</taxon>
    </lineage>
</organism>
<keyword evidence="1" id="KW-1133">Transmembrane helix</keyword>
<name>A0A0F5YAA4_9CYAN</name>
<proteinExistence type="predicted"/>
<accession>A0A0F5YAA4</accession>
<evidence type="ECO:0000313" key="3">
    <source>
        <dbReference type="Proteomes" id="UP000033607"/>
    </source>
</evidence>
<keyword evidence="1" id="KW-0812">Transmembrane</keyword>
<evidence type="ECO:0008006" key="4">
    <source>
        <dbReference type="Google" id="ProtNLM"/>
    </source>
</evidence>
<comment type="caution">
    <text evidence="2">The sequence shown here is derived from an EMBL/GenBank/DDBJ whole genome shotgun (WGS) entry which is preliminary data.</text>
</comment>
<evidence type="ECO:0000256" key="1">
    <source>
        <dbReference type="SAM" id="Phobius"/>
    </source>
</evidence>
<feature type="transmembrane region" description="Helical" evidence="1">
    <location>
        <begin position="12"/>
        <end position="35"/>
    </location>
</feature>
<dbReference type="RefSeq" id="WP_046281716.1">
    <property type="nucleotide sequence ID" value="NZ_LATL02000061.1"/>
</dbReference>
<feature type="transmembrane region" description="Helical" evidence="1">
    <location>
        <begin position="41"/>
        <end position="60"/>
    </location>
</feature>
<sequence length="64" mass="6629">MSRSPKTGTKIVLFTMGIALIIIAVIVVLRGLGILSAIPDFIIWALVLLTLGIGIIGGLVSQGN</sequence>
<protein>
    <recommendedName>
        <fullName evidence="4">DUF5668 domain-containing protein</fullName>
    </recommendedName>
</protein>
<gene>
    <name evidence="2" type="ORF">WN50_27045</name>
</gene>